<comment type="caution">
    <text evidence="1">The sequence shown here is derived from an EMBL/GenBank/DDBJ whole genome shotgun (WGS) entry which is preliminary data.</text>
</comment>
<proteinExistence type="predicted"/>
<name>A0A1X1ZVK5_9MYCO</name>
<reference evidence="1 2" key="1">
    <citation type="submission" date="2016-01" db="EMBL/GenBank/DDBJ databases">
        <title>The new phylogeny of the genus Mycobacterium.</title>
        <authorList>
            <person name="Tarcisio F."/>
            <person name="Conor M."/>
            <person name="Antonella G."/>
            <person name="Elisabetta G."/>
            <person name="Giulia F.S."/>
            <person name="Sara T."/>
            <person name="Anna F."/>
            <person name="Clotilde B."/>
            <person name="Roberto B."/>
            <person name="Veronica D.S."/>
            <person name="Fabio R."/>
            <person name="Monica P."/>
            <person name="Olivier J."/>
            <person name="Enrico T."/>
            <person name="Nicola S."/>
        </authorList>
    </citation>
    <scope>NUCLEOTIDE SEQUENCE [LARGE SCALE GENOMIC DNA]</scope>
    <source>
        <strain evidence="1 2">DSM 44572</strain>
    </source>
</reference>
<keyword evidence="2" id="KW-1185">Reference proteome</keyword>
<dbReference type="STRING" id="153971.AWC19_27465"/>
<protein>
    <submittedName>
        <fullName evidence="1">Uncharacterized protein</fullName>
    </submittedName>
</protein>
<dbReference type="AlphaFoldDB" id="A0A1X1ZVK5"/>
<dbReference type="Proteomes" id="UP000193529">
    <property type="component" value="Unassembled WGS sequence"/>
</dbReference>
<sequence>MAIDEARLREKLIEKLGLPADSDDAAIDAELDARIDKAAEAHVAAAIAGGKILAAHRDYWLDAFRANWHSTSEVLASLSPKRVARAAPTPPVDADMANVHARITGVDFAPGTPDGIQVTPVDEMNAQINADPELQRVAWKLGIRDGINRPPEVFVTQPAVGKPKHRLVEHGDGTAHWETPTADF</sequence>
<dbReference type="RefSeq" id="WP_085077019.1">
    <property type="nucleotide sequence ID" value="NZ_JACKRZ010000273.1"/>
</dbReference>
<organism evidence="1 2">
    <name type="scientific">Mycobacterium palustre</name>
    <dbReference type="NCBI Taxonomy" id="153971"/>
    <lineage>
        <taxon>Bacteria</taxon>
        <taxon>Bacillati</taxon>
        <taxon>Actinomycetota</taxon>
        <taxon>Actinomycetes</taxon>
        <taxon>Mycobacteriales</taxon>
        <taxon>Mycobacteriaceae</taxon>
        <taxon>Mycobacterium</taxon>
        <taxon>Mycobacterium simiae complex</taxon>
    </lineage>
</organism>
<accession>A0A1X1ZVK5</accession>
<gene>
    <name evidence="1" type="ORF">AWC19_27465</name>
</gene>
<evidence type="ECO:0000313" key="1">
    <source>
        <dbReference type="EMBL" id="ORW28177.1"/>
    </source>
</evidence>
<dbReference type="EMBL" id="LQPJ01000064">
    <property type="protein sequence ID" value="ORW28177.1"/>
    <property type="molecule type" value="Genomic_DNA"/>
</dbReference>
<evidence type="ECO:0000313" key="2">
    <source>
        <dbReference type="Proteomes" id="UP000193529"/>
    </source>
</evidence>